<gene>
    <name evidence="2" type="ORF">ITX54_14665</name>
</gene>
<feature type="region of interest" description="Disordered" evidence="1">
    <location>
        <begin position="1"/>
        <end position="20"/>
    </location>
</feature>
<protein>
    <submittedName>
        <fullName evidence="2">Phage tail protein</fullName>
    </submittedName>
</protein>
<sequence length="149" mass="15836">MTSKFEKTQGTKVSISDGPATEAKPVGATYLTAECATKEISFTGGQKSDIDVTTLCSTEQEQTNGLAAPAEMTLSRNWSGDEEAQAALETAYENDELRSVKVIFPSGNGYAYLAEVRQNSWSASTSGVVTASYTLRIKGKPVRITAVAP</sequence>
<dbReference type="Pfam" id="PF16460">
    <property type="entry name" value="Phage_TTP_11"/>
    <property type="match status" value="1"/>
</dbReference>
<dbReference type="EMBL" id="JADMKS010000005">
    <property type="protein sequence ID" value="MBF6637903.1"/>
    <property type="molecule type" value="Genomic_DNA"/>
</dbReference>
<reference evidence="2" key="2">
    <citation type="submission" date="2022-09" db="EMBL/GenBank/DDBJ databases">
        <title>Rouxiella aceris sp. nov., isolated from tree sap and emended description of the genus Rhouxiella.</title>
        <authorList>
            <person name="Kim I.S."/>
        </authorList>
    </citation>
    <scope>NUCLEOTIDE SEQUENCE</scope>
    <source>
        <strain evidence="2">SAP-2</strain>
    </source>
</reference>
<organism evidence="2 3">
    <name type="scientific">Rouxiella silvae</name>
    <dbReference type="NCBI Taxonomy" id="1646373"/>
    <lineage>
        <taxon>Bacteria</taxon>
        <taxon>Pseudomonadati</taxon>
        <taxon>Pseudomonadota</taxon>
        <taxon>Gammaproteobacteria</taxon>
        <taxon>Enterobacterales</taxon>
        <taxon>Yersiniaceae</taxon>
        <taxon>Rouxiella</taxon>
    </lineage>
</organism>
<evidence type="ECO:0000313" key="2">
    <source>
        <dbReference type="EMBL" id="MBF6637903.1"/>
    </source>
</evidence>
<proteinExistence type="predicted"/>
<name>A0AA41BXT3_9GAMM</name>
<accession>A0AA41BXT3</accession>
<dbReference type="InterPro" id="IPR032495">
    <property type="entry name" value="Phage_TTP_11"/>
</dbReference>
<evidence type="ECO:0000256" key="1">
    <source>
        <dbReference type="SAM" id="MobiDB-lite"/>
    </source>
</evidence>
<dbReference type="AlphaFoldDB" id="A0AA41BXT3"/>
<dbReference type="Gene3D" id="4.10.410.40">
    <property type="match status" value="1"/>
</dbReference>
<comment type="caution">
    <text evidence="2">The sequence shown here is derived from an EMBL/GenBank/DDBJ whole genome shotgun (WGS) entry which is preliminary data.</text>
</comment>
<reference evidence="2" key="1">
    <citation type="submission" date="2020-11" db="EMBL/GenBank/DDBJ databases">
        <authorList>
            <person name="Lee S.D."/>
        </authorList>
    </citation>
    <scope>NUCLEOTIDE SEQUENCE</scope>
    <source>
        <strain evidence="2">SAP-2</strain>
    </source>
</reference>
<dbReference type="Proteomes" id="UP000705283">
    <property type="component" value="Unassembled WGS sequence"/>
</dbReference>
<dbReference type="RefSeq" id="WP_194978273.1">
    <property type="nucleotide sequence ID" value="NZ_JADMKS010000005.1"/>
</dbReference>
<evidence type="ECO:0000313" key="3">
    <source>
        <dbReference type="Proteomes" id="UP000705283"/>
    </source>
</evidence>